<evidence type="ECO:0000313" key="2">
    <source>
        <dbReference type="EMBL" id="CAH0399671.1"/>
    </source>
</evidence>
<keyword evidence="3" id="KW-1185">Reference proteome</keyword>
<dbReference type="EMBL" id="OU963908">
    <property type="protein sequence ID" value="CAH0399671.1"/>
    <property type="molecule type" value="Genomic_DNA"/>
</dbReference>
<sequence length="360" mass="40006">MSARRNQKVLEVVTGWEAVELIFKCLILGVWQVVKITVKRLWKGHRRKLPKDFPPVELTEDSSVGTHCFIKIMGVKYHYIQSGPKSGPIVLILSDAPETEDLWGPTWSRVVKRLIENGHHVVTLDLRGTGGSEGGGRSELSPPRAVEELSTLIEALGVSEKRQAVVIGFGVGGMLAWYLAHCHSSLISKLAVIGAPHPNLYWQYPPAPFCEQALYFTQWPYFPERWLAEGELRGSEEGRWASSRACDWTGPLNYVRGAAWWRIRKNHRISQPTLLVGAKDSAPQLVSSAHYCSNSTFKMINKPHPSDIELPAAVLDFLICPAEEKAPEEIVPRGLVGRMLGVVAGRGRDLTARLVLPTQA</sequence>
<evidence type="ECO:0000259" key="1">
    <source>
        <dbReference type="Pfam" id="PF12697"/>
    </source>
</evidence>
<dbReference type="PANTHER" id="PTHR43329">
    <property type="entry name" value="EPOXIDE HYDROLASE"/>
    <property type="match status" value="1"/>
</dbReference>
<dbReference type="InterPro" id="IPR000073">
    <property type="entry name" value="AB_hydrolase_1"/>
</dbReference>
<dbReference type="InterPro" id="IPR029058">
    <property type="entry name" value="AB_hydrolase_fold"/>
</dbReference>
<dbReference type="Proteomes" id="UP001153292">
    <property type="component" value="Chromosome 15"/>
</dbReference>
<organism evidence="2 3">
    <name type="scientific">Chilo suppressalis</name>
    <name type="common">Asiatic rice borer moth</name>
    <dbReference type="NCBI Taxonomy" id="168631"/>
    <lineage>
        <taxon>Eukaryota</taxon>
        <taxon>Metazoa</taxon>
        <taxon>Ecdysozoa</taxon>
        <taxon>Arthropoda</taxon>
        <taxon>Hexapoda</taxon>
        <taxon>Insecta</taxon>
        <taxon>Pterygota</taxon>
        <taxon>Neoptera</taxon>
        <taxon>Endopterygota</taxon>
        <taxon>Lepidoptera</taxon>
        <taxon>Glossata</taxon>
        <taxon>Ditrysia</taxon>
        <taxon>Pyraloidea</taxon>
        <taxon>Crambidae</taxon>
        <taxon>Crambinae</taxon>
        <taxon>Chilo</taxon>
    </lineage>
</organism>
<dbReference type="Gene3D" id="3.40.50.1820">
    <property type="entry name" value="alpha/beta hydrolase"/>
    <property type="match status" value="1"/>
</dbReference>
<feature type="domain" description="AB hydrolase-1" evidence="1">
    <location>
        <begin position="106"/>
        <end position="284"/>
    </location>
</feature>
<name>A0ABN8AX90_CHISP</name>
<reference evidence="2" key="1">
    <citation type="submission" date="2021-12" db="EMBL/GenBank/DDBJ databases">
        <authorList>
            <person name="King R."/>
        </authorList>
    </citation>
    <scope>NUCLEOTIDE SEQUENCE</scope>
</reference>
<dbReference type="SUPFAM" id="SSF53474">
    <property type="entry name" value="alpha/beta-Hydrolases"/>
    <property type="match status" value="1"/>
</dbReference>
<gene>
    <name evidence="2" type="ORF">CHILSU_LOCUS2827</name>
</gene>
<protein>
    <recommendedName>
        <fullName evidence="1">AB hydrolase-1 domain-containing protein</fullName>
    </recommendedName>
</protein>
<proteinExistence type="predicted"/>
<evidence type="ECO:0000313" key="3">
    <source>
        <dbReference type="Proteomes" id="UP001153292"/>
    </source>
</evidence>
<dbReference type="Pfam" id="PF12697">
    <property type="entry name" value="Abhydrolase_6"/>
    <property type="match status" value="1"/>
</dbReference>
<accession>A0ABN8AX90</accession>